<sequence length="59" mass="6852">MGFRVKKTGTFLAKISINLFGVLGSKTLDHSRDDYRSLDDSTILNMKSNLNEVRYLRWE</sequence>
<proteinExistence type="predicted"/>
<evidence type="ECO:0000313" key="2">
    <source>
        <dbReference type="Proteomes" id="UP000070520"/>
    </source>
</evidence>
<dbReference type="EMBL" id="LHXW01000023">
    <property type="protein sequence ID" value="KXA99818.1"/>
    <property type="molecule type" value="Genomic_DNA"/>
</dbReference>
<evidence type="ECO:0000313" key="1">
    <source>
        <dbReference type="EMBL" id="KXA99818.1"/>
    </source>
</evidence>
<name>A0A133V047_9EURY</name>
<comment type="caution">
    <text evidence="1">The sequence shown here is derived from an EMBL/GenBank/DDBJ whole genome shotgun (WGS) entry which is preliminary data.</text>
</comment>
<keyword evidence="2" id="KW-1185">Reference proteome</keyword>
<accession>A0A133V047</accession>
<protein>
    <submittedName>
        <fullName evidence="1">Uncharacterized protein</fullName>
    </submittedName>
</protein>
<gene>
    <name evidence="1" type="ORF">AKJ42_02445</name>
</gene>
<dbReference type="Proteomes" id="UP000070520">
    <property type="component" value="Unassembled WGS sequence"/>
</dbReference>
<organism evidence="1 2">
    <name type="scientific">candidate division MSBL1 archaeon SCGC-AAA261C02</name>
    <dbReference type="NCBI Taxonomy" id="1698272"/>
    <lineage>
        <taxon>Archaea</taxon>
        <taxon>Methanobacteriati</taxon>
        <taxon>Methanobacteriota</taxon>
        <taxon>candidate division MSBL1</taxon>
    </lineage>
</organism>
<reference evidence="1 2" key="1">
    <citation type="journal article" date="2016" name="Sci. Rep.">
        <title>Metabolic traits of an uncultured archaeal lineage -MSBL1- from brine pools of the Red Sea.</title>
        <authorList>
            <person name="Mwirichia R."/>
            <person name="Alam I."/>
            <person name="Rashid M."/>
            <person name="Vinu M."/>
            <person name="Ba-Alawi W."/>
            <person name="Anthony Kamau A."/>
            <person name="Kamanda Ngugi D."/>
            <person name="Goker M."/>
            <person name="Klenk H.P."/>
            <person name="Bajic V."/>
            <person name="Stingl U."/>
        </authorList>
    </citation>
    <scope>NUCLEOTIDE SEQUENCE [LARGE SCALE GENOMIC DNA]</scope>
    <source>
        <strain evidence="1">SCGC-AAA261C02</strain>
    </source>
</reference>
<dbReference type="AlphaFoldDB" id="A0A133V047"/>